<dbReference type="GO" id="GO:0004030">
    <property type="term" value="F:aldehyde dehydrogenase [NAD(P)+] activity"/>
    <property type="evidence" value="ECO:0007669"/>
    <property type="project" value="InterPro"/>
</dbReference>
<dbReference type="InterPro" id="IPR015590">
    <property type="entry name" value="Aldehyde_DH_dom"/>
</dbReference>
<dbReference type="InterPro" id="IPR044148">
    <property type="entry name" value="ALDH_GabD1-like"/>
</dbReference>
<dbReference type="Gene3D" id="3.40.605.10">
    <property type="entry name" value="Aldehyde Dehydrogenase, Chain A, domain 1"/>
    <property type="match status" value="1"/>
</dbReference>
<dbReference type="Gene3D" id="3.40.309.10">
    <property type="entry name" value="Aldehyde Dehydrogenase, Chain A, domain 2"/>
    <property type="match status" value="1"/>
</dbReference>
<dbReference type="InterPro" id="IPR016160">
    <property type="entry name" value="Ald_DH_CS_CYS"/>
</dbReference>
<evidence type="ECO:0000256" key="2">
    <source>
        <dbReference type="ARBA" id="ARBA00022857"/>
    </source>
</evidence>
<dbReference type="Proteomes" id="UP000186806">
    <property type="component" value="Unassembled WGS sequence"/>
</dbReference>
<reference evidence="5 6" key="1">
    <citation type="submission" date="2016-12" db="EMBL/GenBank/DDBJ databases">
        <title>Draft genome sequences of strains Salinicola socius SMB35, Salinicola sp. MH3R3-1 and Chromohalobacter sp. SMB17 from the Verkhnekamsk potash mining region of Russia.</title>
        <authorList>
            <person name="Mavrodi D.V."/>
            <person name="Olsson B.E."/>
            <person name="Korsakova E.S."/>
            <person name="Pyankova A."/>
            <person name="Mavrodi O.V."/>
            <person name="Plotnikova E.G."/>
        </authorList>
    </citation>
    <scope>NUCLEOTIDE SEQUENCE [LARGE SCALE GENOMIC DNA]</scope>
    <source>
        <strain evidence="5 6">SMB17</strain>
    </source>
</reference>
<organism evidence="5 6">
    <name type="scientific">Chromohalobacter japonicus</name>
    <dbReference type="NCBI Taxonomy" id="223900"/>
    <lineage>
        <taxon>Bacteria</taxon>
        <taxon>Pseudomonadati</taxon>
        <taxon>Pseudomonadota</taxon>
        <taxon>Gammaproteobacteria</taxon>
        <taxon>Oceanospirillales</taxon>
        <taxon>Halomonadaceae</taxon>
        <taxon>Chromohalobacter</taxon>
    </lineage>
</organism>
<dbReference type="CDD" id="cd07100">
    <property type="entry name" value="ALDH_SSADH1_GabD1"/>
    <property type="match status" value="1"/>
</dbReference>
<keyword evidence="6" id="KW-1185">Reference proteome</keyword>
<comment type="similarity">
    <text evidence="1">Belongs to the aldehyde dehydrogenase family.</text>
</comment>
<evidence type="ECO:0000259" key="4">
    <source>
        <dbReference type="Pfam" id="PF00171"/>
    </source>
</evidence>
<dbReference type="GO" id="GO:0004777">
    <property type="term" value="F:succinate-semialdehyde dehydrogenase (NAD+) activity"/>
    <property type="evidence" value="ECO:0007669"/>
    <property type="project" value="TreeGrafter"/>
</dbReference>
<accession>A0A1Q8TDY2</accession>
<gene>
    <name evidence="5" type="ORF">BTW10_07525</name>
</gene>
<dbReference type="PANTHER" id="PTHR43217">
    <property type="entry name" value="SUCCINATE SEMIALDEHYDE DEHYDROGENASE [NAD(P)+] SAD"/>
    <property type="match status" value="1"/>
</dbReference>
<protein>
    <recommendedName>
        <fullName evidence="4">Aldehyde dehydrogenase domain-containing protein</fullName>
    </recommendedName>
</protein>
<dbReference type="InterPro" id="IPR016162">
    <property type="entry name" value="Ald_DH_N"/>
</dbReference>
<evidence type="ECO:0000256" key="3">
    <source>
        <dbReference type="ARBA" id="ARBA00023002"/>
    </source>
</evidence>
<dbReference type="FunFam" id="3.40.309.10:FF:000009">
    <property type="entry name" value="Aldehyde dehydrogenase A"/>
    <property type="match status" value="1"/>
</dbReference>
<evidence type="ECO:0000313" key="5">
    <source>
        <dbReference type="EMBL" id="OLO11838.1"/>
    </source>
</evidence>
<dbReference type="InterPro" id="IPR047110">
    <property type="entry name" value="GABD/Sad-like"/>
</dbReference>
<name>A0A1Q8TDY2_9GAMM</name>
<dbReference type="PROSITE" id="PS00070">
    <property type="entry name" value="ALDEHYDE_DEHYDR_CYS"/>
    <property type="match status" value="1"/>
</dbReference>
<dbReference type="RefSeq" id="WP_075368868.1">
    <property type="nucleotide sequence ID" value="NZ_MSDQ01000018.1"/>
</dbReference>
<dbReference type="STRING" id="223900.GCA_000821045_00914"/>
<dbReference type="Pfam" id="PF00171">
    <property type="entry name" value="Aldedh"/>
    <property type="match status" value="1"/>
</dbReference>
<evidence type="ECO:0000256" key="1">
    <source>
        <dbReference type="ARBA" id="ARBA00009986"/>
    </source>
</evidence>
<evidence type="ECO:0000313" key="6">
    <source>
        <dbReference type="Proteomes" id="UP000186806"/>
    </source>
</evidence>
<dbReference type="SUPFAM" id="SSF53720">
    <property type="entry name" value="ALDH-like"/>
    <property type="match status" value="1"/>
</dbReference>
<dbReference type="InterPro" id="IPR016163">
    <property type="entry name" value="Ald_DH_C"/>
</dbReference>
<keyword evidence="2" id="KW-0521">NADP</keyword>
<dbReference type="AlphaFoldDB" id="A0A1Q8TDY2"/>
<dbReference type="EMBL" id="MSDQ01000018">
    <property type="protein sequence ID" value="OLO11838.1"/>
    <property type="molecule type" value="Genomic_DNA"/>
</dbReference>
<feature type="domain" description="Aldehyde dehydrogenase" evidence="4">
    <location>
        <begin position="4"/>
        <end position="455"/>
    </location>
</feature>
<sequence length="460" mass="50074">MSRKTLTAVNPANDQVLGEHEMLDDAQLAEKLDQARSGYAEFRHLPLADRRQRLTALADLIDQHQREMAEIIAHEMGKPFHQGIAETQISSAIVRFYADNLESLLKPQSRQVEGAQKAEIVHDPMGAVLGVMPWNYPLYQVVRFAAPNLAGGNVCLLKHASNVPGCAKYITKLFHDAGFKEGTFTWLPIGSDKVEGIVHDPLVCGVTLTGSEDAGRAVAKIAGDAIKPSVLELGGIDPLIVLDDADVDKAVELAVNGRFDNTGQSCAASKRLIVERPMLERFTERLIDRVQTMRIGDPMDGDTEVGPMSRKDLRDDLHAQVQRAIKHGAQLETGGEVLDRPGAWYAPTVLTNVAPGNPAFDEELFGPVASVIVADDAEHAIELANNCRYGLGGTVVGQDVKRAEQVARRLEVGMSFVNRPTTPFAELPFGGVKESGYGREQSEYGFGAFLNVRTVYIAES</sequence>
<comment type="caution">
    <text evidence="5">The sequence shown here is derived from an EMBL/GenBank/DDBJ whole genome shotgun (WGS) entry which is preliminary data.</text>
</comment>
<proteinExistence type="inferred from homology"/>
<dbReference type="PANTHER" id="PTHR43217:SF1">
    <property type="entry name" value="SUCCINATE SEMIALDEHYDE DEHYDROGENASE [NAD(P)+] SAD"/>
    <property type="match status" value="1"/>
</dbReference>
<dbReference type="InterPro" id="IPR016161">
    <property type="entry name" value="Ald_DH/histidinol_DH"/>
</dbReference>
<keyword evidence="3" id="KW-0560">Oxidoreductase</keyword>